<name>A0A2P8HFQ2_9BACI</name>
<keyword evidence="2" id="KW-1185">Reference proteome</keyword>
<evidence type="ECO:0000313" key="2">
    <source>
        <dbReference type="Proteomes" id="UP000242310"/>
    </source>
</evidence>
<evidence type="ECO:0000313" key="1">
    <source>
        <dbReference type="EMBL" id="PSL45024.1"/>
    </source>
</evidence>
<dbReference type="Pfam" id="PF07873">
    <property type="entry name" value="YabP"/>
    <property type="match status" value="1"/>
</dbReference>
<dbReference type="AlphaFoldDB" id="A0A2P8HFQ2"/>
<dbReference type="InterPro" id="IPR038705">
    <property type="entry name" value="YabP_sf"/>
</dbReference>
<dbReference type="NCBIfam" id="TIGR02856">
    <property type="entry name" value="spore_yqfC"/>
    <property type="match status" value="1"/>
</dbReference>
<reference evidence="1 2" key="1">
    <citation type="submission" date="2018-03" db="EMBL/GenBank/DDBJ databases">
        <title>Genomic Encyclopedia of Type Strains, Phase III (KMG-III): the genomes of soil and plant-associated and newly described type strains.</title>
        <authorList>
            <person name="Whitman W."/>
        </authorList>
    </citation>
    <scope>NUCLEOTIDE SEQUENCE [LARGE SCALE GENOMIC DNA]</scope>
    <source>
        <strain evidence="1 2">CGMCC 1.07653</strain>
    </source>
</reference>
<dbReference type="InterPro" id="IPR022477">
    <property type="entry name" value="Spore_YqfC"/>
</dbReference>
<dbReference type="Proteomes" id="UP000242310">
    <property type="component" value="Unassembled WGS sequence"/>
</dbReference>
<protein>
    <submittedName>
        <fullName evidence="1">Sporulation protein YqfC</fullName>
    </submittedName>
</protein>
<dbReference type="InterPro" id="IPR022476">
    <property type="entry name" value="Spore_YabP/YqfC"/>
</dbReference>
<dbReference type="Gene3D" id="2.60.40.2000">
    <property type="match status" value="1"/>
</dbReference>
<gene>
    <name evidence="1" type="ORF">B0H94_10729</name>
</gene>
<sequence length="95" mass="10736">MKKKRIKQWMASKLDLPADVLLDVPRVTMIGQFECRLDQHLGIRQYHPDLLIVNTAYGLLAINGEGLEIVKISGTTMVIQGSIHSMAYTEERKPT</sequence>
<organism evidence="1 2">
    <name type="scientific">Salsuginibacillus halophilus</name>
    <dbReference type="NCBI Taxonomy" id="517424"/>
    <lineage>
        <taxon>Bacteria</taxon>
        <taxon>Bacillati</taxon>
        <taxon>Bacillota</taxon>
        <taxon>Bacilli</taxon>
        <taxon>Bacillales</taxon>
        <taxon>Bacillaceae</taxon>
        <taxon>Salsuginibacillus</taxon>
    </lineage>
</organism>
<dbReference type="RefSeq" id="WP_181315311.1">
    <property type="nucleotide sequence ID" value="NZ_PYAV01000007.1"/>
</dbReference>
<dbReference type="EMBL" id="PYAV01000007">
    <property type="protein sequence ID" value="PSL45024.1"/>
    <property type="molecule type" value="Genomic_DNA"/>
</dbReference>
<proteinExistence type="predicted"/>
<comment type="caution">
    <text evidence="1">The sequence shown here is derived from an EMBL/GenBank/DDBJ whole genome shotgun (WGS) entry which is preliminary data.</text>
</comment>
<accession>A0A2P8HFQ2</accession>